<keyword evidence="3" id="KW-1185">Reference proteome</keyword>
<dbReference type="Proteomes" id="UP000611945">
    <property type="component" value="Unassembled WGS sequence"/>
</dbReference>
<evidence type="ECO:0000313" key="2">
    <source>
        <dbReference type="EMBL" id="MBD7977841.1"/>
    </source>
</evidence>
<dbReference type="InterPro" id="IPR021268">
    <property type="entry name" value="DUF2845"/>
</dbReference>
<keyword evidence="1" id="KW-0732">Signal</keyword>
<protein>
    <submittedName>
        <fullName evidence="2">DUF2845 domain-containing protein</fullName>
    </submittedName>
</protein>
<gene>
    <name evidence="2" type="ORF">H9642_11650</name>
</gene>
<accession>A0ABR8TQ00</accession>
<proteinExistence type="predicted"/>
<feature type="signal peptide" evidence="1">
    <location>
        <begin position="1"/>
        <end position="20"/>
    </location>
</feature>
<evidence type="ECO:0000256" key="1">
    <source>
        <dbReference type="SAM" id="SignalP"/>
    </source>
</evidence>
<organism evidence="2 3">
    <name type="scientific">Serpens gallinarum</name>
    <dbReference type="NCBI Taxonomy" id="2763075"/>
    <lineage>
        <taxon>Bacteria</taxon>
        <taxon>Pseudomonadati</taxon>
        <taxon>Pseudomonadota</taxon>
        <taxon>Gammaproteobacteria</taxon>
        <taxon>Pseudomonadales</taxon>
        <taxon>Pseudomonadaceae</taxon>
        <taxon>Pseudomonas</taxon>
    </lineage>
</organism>
<name>A0ABR8TQ00_9PSED</name>
<dbReference type="Pfam" id="PF11006">
    <property type="entry name" value="DUF2845"/>
    <property type="match status" value="1"/>
</dbReference>
<feature type="chain" id="PRO_5046422956" evidence="1">
    <location>
        <begin position="21"/>
        <end position="101"/>
    </location>
</feature>
<reference evidence="2 3" key="1">
    <citation type="submission" date="2020-08" db="EMBL/GenBank/DDBJ databases">
        <title>A Genomic Blueprint of the Chicken Gut Microbiome.</title>
        <authorList>
            <person name="Gilroy R."/>
            <person name="Ravi A."/>
            <person name="Getino M."/>
            <person name="Pursley I."/>
            <person name="Horton D.L."/>
            <person name="Alikhan N.-F."/>
            <person name="Baker D."/>
            <person name="Gharbi K."/>
            <person name="Hall N."/>
            <person name="Watson M."/>
            <person name="Adriaenssens E.M."/>
            <person name="Foster-Nyarko E."/>
            <person name="Jarju S."/>
            <person name="Secka A."/>
            <person name="Antonio M."/>
            <person name="Oren A."/>
            <person name="Chaudhuri R."/>
            <person name="La Ragione R.M."/>
            <person name="Hildebrand F."/>
            <person name="Pallen M.J."/>
        </authorList>
    </citation>
    <scope>NUCLEOTIDE SEQUENCE [LARGE SCALE GENOMIC DNA]</scope>
    <source>
        <strain evidence="2 3">Sa2CUA2</strain>
    </source>
</reference>
<dbReference type="RefSeq" id="WP_251836650.1">
    <property type="nucleotide sequence ID" value="NZ_JACSQG010000005.1"/>
</dbReference>
<evidence type="ECO:0000313" key="3">
    <source>
        <dbReference type="Proteomes" id="UP000611945"/>
    </source>
</evidence>
<sequence>MTRLVVAAVCMLLFNSPLQAASTYRCGSRLVSLDDSAFEVLNTCGEPASRQSIGYKLQADDYGWRQEVSVEEWIYGPKNGMYHYLRFEGNRLRQIDSKRGN</sequence>
<comment type="caution">
    <text evidence="2">The sequence shown here is derived from an EMBL/GenBank/DDBJ whole genome shotgun (WGS) entry which is preliminary data.</text>
</comment>
<dbReference type="EMBL" id="JACSQG010000005">
    <property type="protein sequence ID" value="MBD7977841.1"/>
    <property type="molecule type" value="Genomic_DNA"/>
</dbReference>